<dbReference type="RefSeq" id="WP_311369329.1">
    <property type="nucleotide sequence ID" value="NZ_JAVRHX010000004.1"/>
</dbReference>
<keyword evidence="9" id="KW-1185">Reference proteome</keyword>
<feature type="transmembrane region" description="Helical" evidence="7">
    <location>
        <begin position="160"/>
        <end position="178"/>
    </location>
</feature>
<evidence type="ECO:0000256" key="1">
    <source>
        <dbReference type="ARBA" id="ARBA00004236"/>
    </source>
</evidence>
<keyword evidence="6 7" id="KW-0472">Membrane</keyword>
<reference evidence="8 9" key="1">
    <citation type="submission" date="2023-09" db="EMBL/GenBank/DDBJ databases">
        <authorList>
            <person name="Rey-Velasco X."/>
        </authorList>
    </citation>
    <scope>NUCLEOTIDE SEQUENCE [LARGE SCALE GENOMIC DNA]</scope>
    <source>
        <strain evidence="8 9">P117</strain>
    </source>
</reference>
<protein>
    <submittedName>
        <fullName evidence="8">AhpA/YtjB family protein</fullName>
    </submittedName>
</protein>
<feature type="transmembrane region" description="Helical" evidence="7">
    <location>
        <begin position="12"/>
        <end position="31"/>
    </location>
</feature>
<dbReference type="Proteomes" id="UP001253545">
    <property type="component" value="Unassembled WGS sequence"/>
</dbReference>
<keyword evidence="4 7" id="KW-0812">Transmembrane</keyword>
<name>A0ABU2ZT36_9ALTE</name>
<comment type="subcellular location">
    <subcellularLocation>
        <location evidence="1">Cell membrane</location>
    </subcellularLocation>
</comment>
<evidence type="ECO:0000256" key="6">
    <source>
        <dbReference type="ARBA" id="ARBA00023136"/>
    </source>
</evidence>
<accession>A0ABU2ZT36</accession>
<comment type="caution">
    <text evidence="8">The sequence shown here is derived from an EMBL/GenBank/DDBJ whole genome shotgun (WGS) entry which is preliminary data.</text>
</comment>
<evidence type="ECO:0000256" key="4">
    <source>
        <dbReference type="ARBA" id="ARBA00022692"/>
    </source>
</evidence>
<keyword evidence="5 7" id="KW-1133">Transmembrane helix</keyword>
<evidence type="ECO:0000256" key="2">
    <source>
        <dbReference type="ARBA" id="ARBA00005362"/>
    </source>
</evidence>
<evidence type="ECO:0000256" key="7">
    <source>
        <dbReference type="SAM" id="Phobius"/>
    </source>
</evidence>
<keyword evidence="3" id="KW-1003">Cell membrane</keyword>
<evidence type="ECO:0000313" key="9">
    <source>
        <dbReference type="Proteomes" id="UP001253545"/>
    </source>
</evidence>
<sequence>MEQTHNYSIFKRISTLILIVLSVVVAINLYLMHVNNAQQWYQVESEQLGRSLTVQASKLLAAPLANNNQALLSEYIELINQGNFVKGAVMFDQMGIKYAQQQDPLSVVELVRQKDVEPLVFVEDIVFNGEIIGYIKLILDKQAITEHHQLFNQNQLQQSLLIIVLTIIVSGLIIRLFYKARENFRIANRSDNLS</sequence>
<gene>
    <name evidence="8" type="ORF">RM552_13165</name>
</gene>
<organism evidence="8 9">
    <name type="scientific">Glaciecola petra</name>
    <dbReference type="NCBI Taxonomy" id="3075602"/>
    <lineage>
        <taxon>Bacteria</taxon>
        <taxon>Pseudomonadati</taxon>
        <taxon>Pseudomonadota</taxon>
        <taxon>Gammaproteobacteria</taxon>
        <taxon>Alteromonadales</taxon>
        <taxon>Alteromonadaceae</taxon>
        <taxon>Glaciecola</taxon>
    </lineage>
</organism>
<dbReference type="Pfam" id="PF10144">
    <property type="entry name" value="SMP_2"/>
    <property type="match status" value="1"/>
</dbReference>
<evidence type="ECO:0000313" key="8">
    <source>
        <dbReference type="EMBL" id="MDT0595803.1"/>
    </source>
</evidence>
<dbReference type="EMBL" id="JAVRHX010000004">
    <property type="protein sequence ID" value="MDT0595803.1"/>
    <property type="molecule type" value="Genomic_DNA"/>
</dbReference>
<proteinExistence type="inferred from homology"/>
<comment type="similarity">
    <text evidence="2">Belongs to the Smp family.</text>
</comment>
<evidence type="ECO:0000256" key="5">
    <source>
        <dbReference type="ARBA" id="ARBA00022989"/>
    </source>
</evidence>
<evidence type="ECO:0000256" key="3">
    <source>
        <dbReference type="ARBA" id="ARBA00022475"/>
    </source>
</evidence>
<dbReference type="InterPro" id="IPR019305">
    <property type="entry name" value="Uncharacterised_Smp"/>
</dbReference>